<name>A0A383AA17_9ZZZZ</name>
<reference evidence="1" key="1">
    <citation type="submission" date="2018-05" db="EMBL/GenBank/DDBJ databases">
        <authorList>
            <person name="Lanie J.A."/>
            <person name="Ng W.-L."/>
            <person name="Kazmierczak K.M."/>
            <person name="Andrzejewski T.M."/>
            <person name="Davidsen T.M."/>
            <person name="Wayne K.J."/>
            <person name="Tettelin H."/>
            <person name="Glass J.I."/>
            <person name="Rusch D."/>
            <person name="Podicherti R."/>
            <person name="Tsui H.-C.T."/>
            <person name="Winkler M.E."/>
        </authorList>
    </citation>
    <scope>NUCLEOTIDE SEQUENCE</scope>
</reference>
<proteinExistence type="predicted"/>
<accession>A0A383AA17</accession>
<feature type="non-terminal residue" evidence="1">
    <location>
        <position position="215"/>
    </location>
</feature>
<dbReference type="AlphaFoldDB" id="A0A383AA17"/>
<protein>
    <submittedName>
        <fullName evidence="1">Uncharacterized protein</fullName>
    </submittedName>
</protein>
<dbReference type="EMBL" id="UINC01189992">
    <property type="protein sequence ID" value="SVE03928.1"/>
    <property type="molecule type" value="Genomic_DNA"/>
</dbReference>
<sequence>MGAFTEEQILSEHDYARPHVEAGYRLHGGFDANDSYISPRTLGRAEAVADWTEQLTGRGWPLIDADLGMFTSGIYPNTEQQALLVRAGLGRRVWDSMTIIGEFEARGRMLAQAEVPDLADIVVEDISATGLGHLGKGLLKAHGWDEGGDPASGLGAHDLMWFAARDLVFGKGAYPVPPIPETLGRPEADRAMPLVDRPYEALLMLLANVLMIEVN</sequence>
<evidence type="ECO:0000313" key="1">
    <source>
        <dbReference type="EMBL" id="SVE03928.1"/>
    </source>
</evidence>
<gene>
    <name evidence="1" type="ORF">METZ01_LOCUS456782</name>
</gene>
<organism evidence="1">
    <name type="scientific">marine metagenome</name>
    <dbReference type="NCBI Taxonomy" id="408172"/>
    <lineage>
        <taxon>unclassified sequences</taxon>
        <taxon>metagenomes</taxon>
        <taxon>ecological metagenomes</taxon>
    </lineage>
</organism>